<dbReference type="GeneID" id="25911219"/>
<name>A0A0L0FLA8_9EUKA</name>
<feature type="region of interest" description="Disordered" evidence="3">
    <location>
        <begin position="113"/>
        <end position="147"/>
    </location>
</feature>
<evidence type="ECO:0000256" key="1">
    <source>
        <dbReference type="ARBA" id="ARBA00004123"/>
    </source>
</evidence>
<evidence type="ECO:0000256" key="3">
    <source>
        <dbReference type="SAM" id="MobiDB-lite"/>
    </source>
</evidence>
<dbReference type="PANTHER" id="PTHR10252">
    <property type="entry name" value="HISTONE-LIKE TRANSCRIPTION FACTOR CCAAT-RELATED"/>
    <property type="match status" value="1"/>
</dbReference>
<dbReference type="PANTHER" id="PTHR10252:SF5">
    <property type="entry name" value="DR1-ASSOCIATED COREPRESSOR"/>
    <property type="match status" value="1"/>
</dbReference>
<dbReference type="eggNOG" id="KOG1659">
    <property type="taxonomic scope" value="Eukaryota"/>
</dbReference>
<accession>A0A0L0FLA8</accession>
<dbReference type="Pfam" id="PF00808">
    <property type="entry name" value="CBFD_NFYB_HMF"/>
    <property type="match status" value="1"/>
</dbReference>
<feature type="compositionally biased region" description="Basic and acidic residues" evidence="3">
    <location>
        <begin position="741"/>
        <end position="750"/>
    </location>
</feature>
<feature type="compositionally biased region" description="Pro residues" evidence="3">
    <location>
        <begin position="333"/>
        <end position="346"/>
    </location>
</feature>
<dbReference type="Proteomes" id="UP000054560">
    <property type="component" value="Unassembled WGS sequence"/>
</dbReference>
<sequence length="950" mass="99987">MKKKYNARFPVMRVKRIMQTDEDVGKVAMATPVVISKTLETFLEDIILKTADVARRSGSKRMGAAHLKEVITSTPPFDFLVHLTEEVAGLPPGQLEPSTEVVGIPMIPIEELSPSISAKPRGLEPPLAAGPRKRGRPPKVKVQPEDASAAASALQAMSSSVDSFSQIPKIEESVIMPLTSVDTGGSRPMSHIASPARDATMPSLSAPADTPNGTGPEDRTPLSPALNMDIHTSGRNSPMHADGGMAQTTTLHTRAGGIADTGGITDLQIAPDERDVVHPRMGMATTANPTAQDKAGNLRSAANARHQPWMTEVTDSGSTNRPLLNPHSGVSDPPGPADAKLPPPPHHIQDVDGSREVSGGTARPDVEMSGMGNDEAMQGSDNNPNCGRIGPTIGVERCTSQWQGPTRPPPPAVAMHRSGAQMPQQQPQQLSPHPVPRALPTTHMAKASSTGSLGQEHPSYDSVGSHPANHLGPGQHLSHSPSPSMHSAHRMGSGLGSEKSPYGEGPGQGRPMFRVGSTGGGREGASPTYYGRQPPPNGPRYSPQPGYAHLGQDFGPGPGPPPQPHVLNVGAPEQARGSGGGAPQLQDQRSQSDMRAQSMQGQQASITPPPPPPTAHLIRHAPYPQGRSPREDDAPPSMAGSGQRGMAPRYNGVAVDGEGSAQDGQIPPHALPYGETGAGSGMGTPSGPGGPHPNGPNQPYWHGQGGTQGSFAVRTAENGYYGHQDGGAGSMCMDPQSRGNGAERRIESEPRTGGWSAPHEYGNPQSQQHPQAQGRGSVAYNDGDKARQHMQPPGSWDDRQQQGRYMHEQPPHGGPMQQGREGYQYPPDGLPRDSRGSPHPRMNGVRGLMGQPHAAAQYHPYARSETQQQQQQQQHAPFPPPPRTMIYRARSGEDAYVQDQSPPMGYDQGGPEAPSADGWANARGPYAPAPAPGGGSGGPLGPGVDGYDRR</sequence>
<dbReference type="OrthoDB" id="653904at2759"/>
<evidence type="ECO:0000256" key="2">
    <source>
        <dbReference type="ARBA" id="ARBA00023242"/>
    </source>
</evidence>
<evidence type="ECO:0000259" key="4">
    <source>
        <dbReference type="Pfam" id="PF00808"/>
    </source>
</evidence>
<dbReference type="RefSeq" id="XP_014150705.1">
    <property type="nucleotide sequence ID" value="XM_014295230.1"/>
</dbReference>
<evidence type="ECO:0000313" key="5">
    <source>
        <dbReference type="EMBL" id="KNC76803.1"/>
    </source>
</evidence>
<feature type="compositionally biased region" description="Low complexity" evidence="3">
    <location>
        <begin position="421"/>
        <end position="432"/>
    </location>
</feature>
<dbReference type="CDD" id="cd22906">
    <property type="entry name" value="HFD_DRAP1"/>
    <property type="match status" value="1"/>
</dbReference>
<dbReference type="Gene3D" id="1.10.20.10">
    <property type="entry name" value="Histone, subunit A"/>
    <property type="match status" value="1"/>
</dbReference>
<dbReference type="GO" id="GO:0017054">
    <property type="term" value="C:negative cofactor 2 complex"/>
    <property type="evidence" value="ECO:0007669"/>
    <property type="project" value="TreeGrafter"/>
</dbReference>
<dbReference type="InterPro" id="IPR009072">
    <property type="entry name" value="Histone-fold"/>
</dbReference>
<comment type="subcellular location">
    <subcellularLocation>
        <location evidence="1">Nucleus</location>
    </subcellularLocation>
</comment>
<dbReference type="SUPFAM" id="SSF47113">
    <property type="entry name" value="Histone-fold"/>
    <property type="match status" value="1"/>
</dbReference>
<proteinExistence type="predicted"/>
<feature type="compositionally biased region" description="Polar residues" evidence="3">
    <location>
        <begin position="585"/>
        <end position="606"/>
    </location>
</feature>
<dbReference type="STRING" id="667725.A0A0L0FLA8"/>
<dbReference type="EMBL" id="KQ242955">
    <property type="protein sequence ID" value="KNC76803.1"/>
    <property type="molecule type" value="Genomic_DNA"/>
</dbReference>
<organism evidence="5 6">
    <name type="scientific">Sphaeroforma arctica JP610</name>
    <dbReference type="NCBI Taxonomy" id="667725"/>
    <lineage>
        <taxon>Eukaryota</taxon>
        <taxon>Ichthyosporea</taxon>
        <taxon>Ichthyophonida</taxon>
        <taxon>Sphaeroforma</taxon>
    </lineage>
</organism>
<feature type="compositionally biased region" description="Basic and acidic residues" evidence="3">
    <location>
        <begin position="796"/>
        <end position="810"/>
    </location>
</feature>
<gene>
    <name evidence="5" type="ORF">SARC_10715</name>
</gene>
<dbReference type="AlphaFoldDB" id="A0A0L0FLA8"/>
<feature type="region of interest" description="Disordered" evidence="3">
    <location>
        <begin position="196"/>
        <end position="221"/>
    </location>
</feature>
<feature type="domain" description="Transcription factor CBF/NF-Y/archaeal histone" evidence="4">
    <location>
        <begin position="7"/>
        <end position="70"/>
    </location>
</feature>
<feature type="region of interest" description="Disordered" evidence="3">
    <location>
        <begin position="312"/>
        <end position="950"/>
    </location>
</feature>
<reference evidence="5 6" key="1">
    <citation type="submission" date="2011-02" db="EMBL/GenBank/DDBJ databases">
        <title>The Genome Sequence of Sphaeroforma arctica JP610.</title>
        <authorList>
            <consortium name="The Broad Institute Genome Sequencing Platform"/>
            <person name="Russ C."/>
            <person name="Cuomo C."/>
            <person name="Young S.K."/>
            <person name="Zeng Q."/>
            <person name="Gargeya S."/>
            <person name="Alvarado L."/>
            <person name="Berlin A."/>
            <person name="Chapman S.B."/>
            <person name="Chen Z."/>
            <person name="Freedman E."/>
            <person name="Gellesch M."/>
            <person name="Goldberg J."/>
            <person name="Griggs A."/>
            <person name="Gujja S."/>
            <person name="Heilman E."/>
            <person name="Heiman D."/>
            <person name="Howarth C."/>
            <person name="Mehta T."/>
            <person name="Neiman D."/>
            <person name="Pearson M."/>
            <person name="Roberts A."/>
            <person name="Saif S."/>
            <person name="Shea T."/>
            <person name="Shenoy N."/>
            <person name="Sisk P."/>
            <person name="Stolte C."/>
            <person name="Sykes S."/>
            <person name="White J."/>
            <person name="Yandava C."/>
            <person name="Burger G."/>
            <person name="Gray M.W."/>
            <person name="Holland P.W.H."/>
            <person name="King N."/>
            <person name="Lang F.B.F."/>
            <person name="Roger A.J."/>
            <person name="Ruiz-Trillo I."/>
            <person name="Haas B."/>
            <person name="Nusbaum C."/>
            <person name="Birren B."/>
        </authorList>
    </citation>
    <scope>NUCLEOTIDE SEQUENCE [LARGE SCALE GENOMIC DNA]</scope>
    <source>
        <strain evidence="5 6">JP610</strain>
    </source>
</reference>
<dbReference type="GO" id="GO:0001046">
    <property type="term" value="F:core promoter sequence-specific DNA binding"/>
    <property type="evidence" value="ECO:0007669"/>
    <property type="project" value="TreeGrafter"/>
</dbReference>
<keyword evidence="6" id="KW-1185">Reference proteome</keyword>
<feature type="compositionally biased region" description="Gly residues" evidence="3">
    <location>
        <begin position="676"/>
        <end position="687"/>
    </location>
</feature>
<feature type="compositionally biased region" description="Polar residues" evidence="3">
    <location>
        <begin position="313"/>
        <end position="322"/>
    </location>
</feature>
<evidence type="ECO:0000313" key="6">
    <source>
        <dbReference type="Proteomes" id="UP000054560"/>
    </source>
</evidence>
<keyword evidence="2" id="KW-0539">Nucleus</keyword>
<dbReference type="InterPro" id="IPR003958">
    <property type="entry name" value="CBFA_NFYB_domain"/>
</dbReference>
<dbReference type="InterPro" id="IPR050568">
    <property type="entry name" value="Transcr_DNA_Rep_Reg"/>
</dbReference>
<protein>
    <recommendedName>
        <fullName evidence="4">Transcription factor CBF/NF-Y/archaeal histone domain-containing protein</fullName>
    </recommendedName>
</protein>
<dbReference type="GO" id="GO:0046982">
    <property type="term" value="F:protein heterodimerization activity"/>
    <property type="evidence" value="ECO:0007669"/>
    <property type="project" value="InterPro"/>
</dbReference>
<feature type="compositionally biased region" description="Gly residues" evidence="3">
    <location>
        <begin position="932"/>
        <end position="944"/>
    </location>
</feature>
<dbReference type="GO" id="GO:0016251">
    <property type="term" value="F:RNA polymerase II general transcription initiation factor activity"/>
    <property type="evidence" value="ECO:0007669"/>
    <property type="project" value="TreeGrafter"/>
</dbReference>